<dbReference type="RefSeq" id="WP_028727498.1">
    <property type="nucleotide sequence ID" value="NZ_AUAE01000014.1"/>
</dbReference>
<name>A0A0F5IJP6_9BACT</name>
<proteinExistence type="predicted"/>
<reference evidence="1 2" key="1">
    <citation type="submission" date="2013-04" db="EMBL/GenBank/DDBJ databases">
        <title>The Genome Sequence of Parabacteroides gordonii DSM 23371.</title>
        <authorList>
            <consortium name="The Broad Institute Genomics Platform"/>
            <person name="Earl A."/>
            <person name="Ward D."/>
            <person name="Feldgarden M."/>
            <person name="Gevers D."/>
            <person name="Martens E."/>
            <person name="Sakamoto M."/>
            <person name="Benno Y."/>
            <person name="Suzuki N."/>
            <person name="Matsunaga N."/>
            <person name="Koshihara K."/>
            <person name="Seki M."/>
            <person name="Komiya H."/>
            <person name="Walker B."/>
            <person name="Young S."/>
            <person name="Zeng Q."/>
            <person name="Gargeya S."/>
            <person name="Fitzgerald M."/>
            <person name="Haas B."/>
            <person name="Abouelleil A."/>
            <person name="Allen A.W."/>
            <person name="Alvarado L."/>
            <person name="Arachchi H.M."/>
            <person name="Berlin A.M."/>
            <person name="Chapman S.B."/>
            <person name="Gainer-Dewar J."/>
            <person name="Goldberg J."/>
            <person name="Griggs A."/>
            <person name="Gujja S."/>
            <person name="Hansen M."/>
            <person name="Howarth C."/>
            <person name="Imamovic A."/>
            <person name="Ireland A."/>
            <person name="Larimer J."/>
            <person name="McCowan C."/>
            <person name="Murphy C."/>
            <person name="Pearson M."/>
            <person name="Poon T.W."/>
            <person name="Priest M."/>
            <person name="Roberts A."/>
            <person name="Saif S."/>
            <person name="Shea T."/>
            <person name="Sisk P."/>
            <person name="Sykes S."/>
            <person name="Wortman J."/>
            <person name="Nusbaum C."/>
            <person name="Birren B."/>
        </authorList>
    </citation>
    <scope>NUCLEOTIDE SEQUENCE [LARGE SCALE GENOMIC DNA]</scope>
    <source>
        <strain evidence="1 2">MS-1</strain>
    </source>
</reference>
<dbReference type="HOGENOM" id="CLU_1487684_0_0_10"/>
<protein>
    <submittedName>
        <fullName evidence="1">Uncharacterized protein</fullName>
    </submittedName>
</protein>
<evidence type="ECO:0000313" key="1">
    <source>
        <dbReference type="EMBL" id="KKB45713.1"/>
    </source>
</evidence>
<sequence>MIKHLLNIEYNTSEETVKQRFDLIAKQLFNQYEIIKGEKTYDFLEIEFYFYSNNHPDTTTYKRNMAAGQWHTHLSGVDITFKSNDDYYGGILIRSIIDHEGKVINGPLCALIELFDNIDIEGGCINIPLIRKKTNSNTVHIESTTRFGINSGIYKDSKYRYYNTSKDIKWKSGYTANPTRK</sequence>
<dbReference type="PATRIC" id="fig|1203610.3.peg.5469"/>
<gene>
    <name evidence="1" type="ORF">HMPREF1536_05353</name>
</gene>
<keyword evidence="2" id="KW-1185">Reference proteome</keyword>
<organism evidence="1 2">
    <name type="scientific">Parabacteroides gordonii MS-1 = DSM 23371</name>
    <dbReference type="NCBI Taxonomy" id="1203610"/>
    <lineage>
        <taxon>Bacteria</taxon>
        <taxon>Pseudomonadati</taxon>
        <taxon>Bacteroidota</taxon>
        <taxon>Bacteroidia</taxon>
        <taxon>Bacteroidales</taxon>
        <taxon>Tannerellaceae</taxon>
        <taxon>Parabacteroides</taxon>
    </lineage>
</organism>
<dbReference type="EMBL" id="AQHW01000031">
    <property type="protein sequence ID" value="KKB45713.1"/>
    <property type="molecule type" value="Genomic_DNA"/>
</dbReference>
<accession>A0A0F5IJP6</accession>
<comment type="caution">
    <text evidence="1">The sequence shown here is derived from an EMBL/GenBank/DDBJ whole genome shotgun (WGS) entry which is preliminary data.</text>
</comment>
<evidence type="ECO:0000313" key="2">
    <source>
        <dbReference type="Proteomes" id="UP000033035"/>
    </source>
</evidence>
<dbReference type="Proteomes" id="UP000033035">
    <property type="component" value="Unassembled WGS sequence"/>
</dbReference>
<dbReference type="AlphaFoldDB" id="A0A0F5IJP6"/>
<dbReference type="STRING" id="1203610.HMPREF1536_05353"/>